<reference evidence="1 2" key="1">
    <citation type="submission" date="2019-05" db="EMBL/GenBank/DDBJ databases">
        <title>Another draft genome of Portunus trituberculatus and its Hox gene families provides insights of decapod evolution.</title>
        <authorList>
            <person name="Jeong J.-H."/>
            <person name="Song I."/>
            <person name="Kim S."/>
            <person name="Choi T."/>
            <person name="Kim D."/>
            <person name="Ryu S."/>
            <person name="Kim W."/>
        </authorList>
    </citation>
    <scope>NUCLEOTIDE SEQUENCE [LARGE SCALE GENOMIC DNA]</scope>
    <source>
        <tissue evidence="1">Muscle</tissue>
    </source>
</reference>
<evidence type="ECO:0000313" key="1">
    <source>
        <dbReference type="EMBL" id="MPC84208.1"/>
    </source>
</evidence>
<comment type="caution">
    <text evidence="1">The sequence shown here is derived from an EMBL/GenBank/DDBJ whole genome shotgun (WGS) entry which is preliminary data.</text>
</comment>
<protein>
    <submittedName>
        <fullName evidence="1">Uncharacterized protein</fullName>
    </submittedName>
</protein>
<gene>
    <name evidence="1" type="ORF">E2C01_078937</name>
</gene>
<proteinExistence type="predicted"/>
<dbReference type="Proteomes" id="UP000324222">
    <property type="component" value="Unassembled WGS sequence"/>
</dbReference>
<organism evidence="1 2">
    <name type="scientific">Portunus trituberculatus</name>
    <name type="common">Swimming crab</name>
    <name type="synonym">Neptunus trituberculatus</name>
    <dbReference type="NCBI Taxonomy" id="210409"/>
    <lineage>
        <taxon>Eukaryota</taxon>
        <taxon>Metazoa</taxon>
        <taxon>Ecdysozoa</taxon>
        <taxon>Arthropoda</taxon>
        <taxon>Crustacea</taxon>
        <taxon>Multicrustacea</taxon>
        <taxon>Malacostraca</taxon>
        <taxon>Eumalacostraca</taxon>
        <taxon>Eucarida</taxon>
        <taxon>Decapoda</taxon>
        <taxon>Pleocyemata</taxon>
        <taxon>Brachyura</taxon>
        <taxon>Eubrachyura</taxon>
        <taxon>Portunoidea</taxon>
        <taxon>Portunidae</taxon>
        <taxon>Portuninae</taxon>
        <taxon>Portunus</taxon>
    </lineage>
</organism>
<dbReference type="EMBL" id="VSRR010064773">
    <property type="protein sequence ID" value="MPC84208.1"/>
    <property type="molecule type" value="Genomic_DNA"/>
</dbReference>
<accession>A0A5B7IU85</accession>
<name>A0A5B7IU85_PORTR</name>
<evidence type="ECO:0000313" key="2">
    <source>
        <dbReference type="Proteomes" id="UP000324222"/>
    </source>
</evidence>
<sequence length="89" mass="9735">MATFTTNQSKAVFYNVNLGEGGGSMGFEKQDTAAEQQNISINYLRLAVKKVAIWQVRSSRMVHSKTAREGRLGLTGESGHVVLPHSCHT</sequence>
<keyword evidence="2" id="KW-1185">Reference proteome</keyword>
<dbReference type="AlphaFoldDB" id="A0A5B7IU85"/>